<dbReference type="InterPro" id="IPR007844">
    <property type="entry name" value="AsmA"/>
</dbReference>
<evidence type="ECO:0000313" key="3">
    <source>
        <dbReference type="EMBL" id="SIO35247.1"/>
    </source>
</evidence>
<feature type="region of interest" description="Disordered" evidence="1">
    <location>
        <begin position="130"/>
        <end position="152"/>
    </location>
</feature>
<evidence type="ECO:0000313" key="4">
    <source>
        <dbReference type="Proteomes" id="UP000184694"/>
    </source>
</evidence>
<feature type="domain" description="AsmA" evidence="2">
    <location>
        <begin position="1"/>
        <end position="623"/>
    </location>
</feature>
<reference evidence="4" key="1">
    <citation type="submission" date="2016-11" db="EMBL/GenBank/DDBJ databases">
        <authorList>
            <person name="Varghese N."/>
            <person name="Submissions S."/>
        </authorList>
    </citation>
    <scope>NUCLEOTIDE SEQUENCE [LARGE SCALE GENOMIC DNA]</scope>
    <source>
        <strain evidence="4">DSM 17456</strain>
    </source>
</reference>
<gene>
    <name evidence="3" type="ORF">SAMN02745161_2912</name>
</gene>
<name>A0A1N6IT85_9BACT</name>
<protein>
    <submittedName>
        <fullName evidence="3">Uncharacterized protein involved in outer membrane biogenesis</fullName>
    </submittedName>
</protein>
<accession>A0A1N6IT85</accession>
<evidence type="ECO:0000259" key="2">
    <source>
        <dbReference type="Pfam" id="PF05170"/>
    </source>
</evidence>
<sequence length="715" mass="77619">MNPIAKIILAVLGTLVTLLVIAAVSLTTLVDPNDYKQEISAAVYDATGRELTFKGDMSLTFFPWFGVSLGEVSMNNPKGFTEETFASVKQAKASVKVMPLFFRQIEFSDVVLKGVTLNLIENKKGKNNWTFVPPKKTSGKSKRHGSVIESKPKAAQPDSMALAALLVESLSVTDTNVAYESQREGKKYSIKDLSLITSAFRAGEPFTLELNGVATAQKPAVESPFKMTIEATPSGDFKSVDVTTIDLTLEAKGEDIPGKQASIHLQSALTALLKDQKVTVHKCKLSAYNTTLNLSGEVAYAKELDVTGNMNLQADYRKIAKAIGISAPEPTNNNSELILSMQLKMVPDNLALNDIQGSLEGYPLNGDFQYYYGTKPQLSLRLNAEQLNLDPYIALAKLLNESAGNSDNGTKAKKKTQERPSSSAVKAHSNKVEHNAEKNVAKAVAPETLAKLNANVDISIKKMMVNDLTISNIVAKGEGKHGVITVNPLRFRIFEGDVDSILKTDLRGTLPVSSIKLTTDKMNLANITKTLTGTEYASGKLFLNASLSAYGMTEDTVKRTLNGKATFNATDGTLTGLDILPKGTLELFEGPLRKKVKSSLTAQPYKVIRGTLFAKNGRITNNDFVMNAAELDAKGSGFANLASDSINYRADLKFDNVPVIPVVLSGKLSKPTYGVDMKRFLGSSVEDITKQLLDEENKDKNPLKQLEKGLKNLFQ</sequence>
<feature type="region of interest" description="Disordered" evidence="1">
    <location>
        <begin position="404"/>
        <end position="433"/>
    </location>
</feature>
<dbReference type="AlphaFoldDB" id="A0A1N6IT85"/>
<dbReference type="OrthoDB" id="9766390at2"/>
<dbReference type="Pfam" id="PF05170">
    <property type="entry name" value="AsmA"/>
    <property type="match status" value="1"/>
</dbReference>
<dbReference type="GO" id="GO:0005886">
    <property type="term" value="C:plasma membrane"/>
    <property type="evidence" value="ECO:0007669"/>
    <property type="project" value="TreeGrafter"/>
</dbReference>
<dbReference type="GO" id="GO:0090313">
    <property type="term" value="P:regulation of protein targeting to membrane"/>
    <property type="evidence" value="ECO:0007669"/>
    <property type="project" value="TreeGrafter"/>
</dbReference>
<evidence type="ECO:0000256" key="1">
    <source>
        <dbReference type="SAM" id="MobiDB-lite"/>
    </source>
</evidence>
<organism evidence="3 4">
    <name type="scientific">Halodesulfovibrio marinisediminis DSM 17456</name>
    <dbReference type="NCBI Taxonomy" id="1121457"/>
    <lineage>
        <taxon>Bacteria</taxon>
        <taxon>Pseudomonadati</taxon>
        <taxon>Thermodesulfobacteriota</taxon>
        <taxon>Desulfovibrionia</taxon>
        <taxon>Desulfovibrionales</taxon>
        <taxon>Desulfovibrionaceae</taxon>
        <taxon>Halodesulfovibrio</taxon>
    </lineage>
</organism>
<dbReference type="Proteomes" id="UP000184694">
    <property type="component" value="Unassembled WGS sequence"/>
</dbReference>
<dbReference type="PANTHER" id="PTHR30441">
    <property type="entry name" value="DUF748 DOMAIN-CONTAINING PROTEIN"/>
    <property type="match status" value="1"/>
</dbReference>
<proteinExistence type="predicted"/>
<keyword evidence="4" id="KW-1185">Reference proteome</keyword>
<dbReference type="RefSeq" id="WP_074217667.1">
    <property type="nucleotide sequence ID" value="NZ_FSRG01000007.1"/>
</dbReference>
<dbReference type="InterPro" id="IPR052894">
    <property type="entry name" value="AsmA-related"/>
</dbReference>
<dbReference type="EMBL" id="FSRG01000007">
    <property type="protein sequence ID" value="SIO35247.1"/>
    <property type="molecule type" value="Genomic_DNA"/>
</dbReference>
<dbReference type="PANTHER" id="PTHR30441:SF4">
    <property type="entry name" value="PROTEIN ASMA"/>
    <property type="match status" value="1"/>
</dbReference>
<dbReference type="STRING" id="1121457.SAMN02745161_2912"/>